<protein>
    <submittedName>
        <fullName evidence="1">Transposase</fullName>
    </submittedName>
</protein>
<keyword evidence="2" id="KW-1185">Reference proteome</keyword>
<name>A0A7W7KEQ2_9SPHN</name>
<gene>
    <name evidence="1" type="ORF">HNO88_004235</name>
</gene>
<evidence type="ECO:0000313" key="1">
    <source>
        <dbReference type="EMBL" id="MBB4860889.1"/>
    </source>
</evidence>
<organism evidence="1 2">
    <name type="scientific">Novosphingobium chloroacetimidivorans</name>
    <dbReference type="NCBI Taxonomy" id="1428314"/>
    <lineage>
        <taxon>Bacteria</taxon>
        <taxon>Pseudomonadati</taxon>
        <taxon>Pseudomonadota</taxon>
        <taxon>Alphaproteobacteria</taxon>
        <taxon>Sphingomonadales</taxon>
        <taxon>Sphingomonadaceae</taxon>
        <taxon>Novosphingobium</taxon>
    </lineage>
</organism>
<dbReference type="EMBL" id="JACHLR010000036">
    <property type="protein sequence ID" value="MBB4860889.1"/>
    <property type="molecule type" value="Genomic_DNA"/>
</dbReference>
<dbReference type="SUPFAM" id="SSF46689">
    <property type="entry name" value="Homeodomain-like"/>
    <property type="match status" value="1"/>
</dbReference>
<reference evidence="1 2" key="1">
    <citation type="submission" date="2020-08" db="EMBL/GenBank/DDBJ databases">
        <title>Functional genomics of gut bacteria from endangered species of beetles.</title>
        <authorList>
            <person name="Carlos-Shanley C."/>
        </authorList>
    </citation>
    <scope>NUCLEOTIDE SEQUENCE [LARGE SCALE GENOMIC DNA]</scope>
    <source>
        <strain evidence="1 2">S00245</strain>
    </source>
</reference>
<sequence>MGWRSAQSYSQDLRDRVPRAVDGGMPVRQAAPSFEVSIAYIYKAVIRRRVTGECGNQPELGHAPRKLSGAQELALEAHIRSRLGSRW</sequence>
<dbReference type="AlphaFoldDB" id="A0A7W7KEQ2"/>
<accession>A0A7W7KEQ2</accession>
<evidence type="ECO:0000313" key="2">
    <source>
        <dbReference type="Proteomes" id="UP000555448"/>
    </source>
</evidence>
<dbReference type="InterPro" id="IPR009057">
    <property type="entry name" value="Homeodomain-like_sf"/>
</dbReference>
<feature type="non-terminal residue" evidence="1">
    <location>
        <position position="87"/>
    </location>
</feature>
<comment type="caution">
    <text evidence="1">The sequence shown here is derived from an EMBL/GenBank/DDBJ whole genome shotgun (WGS) entry which is preliminary data.</text>
</comment>
<dbReference type="Proteomes" id="UP000555448">
    <property type="component" value="Unassembled WGS sequence"/>
</dbReference>
<proteinExistence type="predicted"/>